<feature type="transmembrane region" description="Helical" evidence="7">
    <location>
        <begin position="691"/>
        <end position="722"/>
    </location>
</feature>
<evidence type="ECO:0000313" key="10">
    <source>
        <dbReference type="Proteomes" id="UP000018948"/>
    </source>
</evidence>
<keyword evidence="4 7" id="KW-1133">Transmembrane helix</keyword>
<dbReference type="PANTHER" id="PTHR12300:SF161">
    <property type="entry name" value="RECEPTOR EXPRESSION-ENHANCING PROTEIN"/>
    <property type="match status" value="1"/>
</dbReference>
<evidence type="ECO:0000256" key="8">
    <source>
        <dbReference type="SAM" id="SignalP"/>
    </source>
</evidence>
<accession>W2YEI6</accession>
<keyword evidence="8" id="KW-0732">Signal</keyword>
<dbReference type="GO" id="GO:0016020">
    <property type="term" value="C:membrane"/>
    <property type="evidence" value="ECO:0007669"/>
    <property type="project" value="UniProtKB-SubCell"/>
</dbReference>
<comment type="similarity">
    <text evidence="2">Belongs to the DP1 family.</text>
</comment>
<feature type="transmembrane region" description="Helical" evidence="7">
    <location>
        <begin position="778"/>
        <end position="800"/>
    </location>
</feature>
<feature type="compositionally biased region" description="Low complexity" evidence="6">
    <location>
        <begin position="44"/>
        <end position="54"/>
    </location>
</feature>
<keyword evidence="5 7" id="KW-0472">Membrane</keyword>
<dbReference type="PANTHER" id="PTHR12300">
    <property type="entry name" value="HVA22-LIKE PROTEINS"/>
    <property type="match status" value="1"/>
</dbReference>
<dbReference type="AlphaFoldDB" id="W2YEI6"/>
<dbReference type="Pfam" id="PF03134">
    <property type="entry name" value="TB2_DP1_HVA22"/>
    <property type="match status" value="1"/>
</dbReference>
<gene>
    <name evidence="9" type="ORF">F442_18010</name>
</gene>
<evidence type="ECO:0000256" key="3">
    <source>
        <dbReference type="ARBA" id="ARBA00022692"/>
    </source>
</evidence>
<evidence type="ECO:0000256" key="4">
    <source>
        <dbReference type="ARBA" id="ARBA00022989"/>
    </source>
</evidence>
<dbReference type="OrthoDB" id="157487at2759"/>
<comment type="caution">
    <text evidence="9">The sequence shown here is derived from an EMBL/GenBank/DDBJ whole genome shotgun (WGS) entry which is preliminary data.</text>
</comment>
<evidence type="ECO:0000256" key="7">
    <source>
        <dbReference type="SAM" id="Phobius"/>
    </source>
</evidence>
<evidence type="ECO:0000256" key="2">
    <source>
        <dbReference type="ARBA" id="ARBA00008573"/>
    </source>
</evidence>
<feature type="region of interest" description="Disordered" evidence="6">
    <location>
        <begin position="34"/>
        <end position="54"/>
    </location>
</feature>
<evidence type="ECO:0000256" key="6">
    <source>
        <dbReference type="SAM" id="MobiDB-lite"/>
    </source>
</evidence>
<feature type="transmembrane region" description="Helical" evidence="7">
    <location>
        <begin position="743"/>
        <end position="766"/>
    </location>
</feature>
<comment type="subcellular location">
    <subcellularLocation>
        <location evidence="1">Membrane</location>
        <topology evidence="1">Multi-pass membrane protein</topology>
    </subcellularLocation>
</comment>
<evidence type="ECO:0000256" key="5">
    <source>
        <dbReference type="ARBA" id="ARBA00023136"/>
    </source>
</evidence>
<evidence type="ECO:0000313" key="9">
    <source>
        <dbReference type="EMBL" id="ETP33455.1"/>
    </source>
</evidence>
<proteinExistence type="inferred from homology"/>
<feature type="chain" id="PRO_5004829186" evidence="8">
    <location>
        <begin position="23"/>
        <end position="850"/>
    </location>
</feature>
<dbReference type="EMBL" id="ANIY01003751">
    <property type="protein sequence ID" value="ETP33455.1"/>
    <property type="molecule type" value="Genomic_DNA"/>
</dbReference>
<organism evidence="9 10">
    <name type="scientific">Phytophthora nicotianae P10297</name>
    <dbReference type="NCBI Taxonomy" id="1317064"/>
    <lineage>
        <taxon>Eukaryota</taxon>
        <taxon>Sar</taxon>
        <taxon>Stramenopiles</taxon>
        <taxon>Oomycota</taxon>
        <taxon>Peronosporomycetes</taxon>
        <taxon>Peronosporales</taxon>
        <taxon>Peronosporaceae</taxon>
        <taxon>Phytophthora</taxon>
    </lineage>
</organism>
<protein>
    <submittedName>
        <fullName evidence="9">Uncharacterized protein</fullName>
    </submittedName>
</protein>
<dbReference type="Proteomes" id="UP000018948">
    <property type="component" value="Unassembled WGS sequence"/>
</dbReference>
<reference evidence="9 10" key="1">
    <citation type="submission" date="2013-11" db="EMBL/GenBank/DDBJ databases">
        <title>The Genome Sequence of Phytophthora parasitica P10297.</title>
        <authorList>
            <consortium name="The Broad Institute Genomics Platform"/>
            <person name="Russ C."/>
            <person name="Tyler B."/>
            <person name="Panabieres F."/>
            <person name="Shan W."/>
            <person name="Tripathy S."/>
            <person name="Grunwald N."/>
            <person name="Machado M."/>
            <person name="Johnson C.S."/>
            <person name="Walker B."/>
            <person name="Young S.K."/>
            <person name="Zeng Q."/>
            <person name="Gargeya S."/>
            <person name="Fitzgerald M."/>
            <person name="Haas B."/>
            <person name="Abouelleil A."/>
            <person name="Allen A.W."/>
            <person name="Alvarado L."/>
            <person name="Arachchi H.M."/>
            <person name="Berlin A.M."/>
            <person name="Chapman S.B."/>
            <person name="Gainer-Dewar J."/>
            <person name="Goldberg J."/>
            <person name="Griggs A."/>
            <person name="Gujja S."/>
            <person name="Hansen M."/>
            <person name="Howarth C."/>
            <person name="Imamovic A."/>
            <person name="Ireland A."/>
            <person name="Larimer J."/>
            <person name="McCowan C."/>
            <person name="Murphy C."/>
            <person name="Pearson M."/>
            <person name="Poon T.W."/>
            <person name="Priest M."/>
            <person name="Roberts A."/>
            <person name="Saif S."/>
            <person name="Shea T."/>
            <person name="Sisk P."/>
            <person name="Sykes S."/>
            <person name="Wortman J."/>
            <person name="Nusbaum C."/>
            <person name="Birren B."/>
        </authorList>
    </citation>
    <scope>NUCLEOTIDE SEQUENCE [LARGE SCALE GENOMIC DNA]</scope>
    <source>
        <strain evidence="9 10">P10297</strain>
    </source>
</reference>
<evidence type="ECO:0000256" key="1">
    <source>
        <dbReference type="ARBA" id="ARBA00004141"/>
    </source>
</evidence>
<keyword evidence="3 7" id="KW-0812">Transmembrane</keyword>
<sequence length="850" mass="93220">MTQHRRILVVLVVAASLVNTFAIDWTFWNDDDGSSTPTPAKVTSPSSSGSSDLSATVSIIGTSESSSSLYSSLDEASAKALVSATSSSAAIDAYTDKLDLTIPKVTEATSSVTSEYRNWVGPRPVSPDGACYREAHIMDTCPTNFDRNEATNTCWAECPIAYPVECGMQCIRQNDDCMMDTLNKIGAIGNSALAIASVGAFLKLWQVAESVRFAFDCVNIMIGTMRSIFRYIRNIKTTDPTASTDKILNILYQSHNVVTDLPMAMYLCSGKPPPRTLDVSGRMLSTINWILLNAIGYKESLISSWSRFKAFLIGANFTEAANSINETEIGTLSDAMKSKSTCGYDLRSLTDRTWRTVNQLKIDNPGISEDNLRLKMQDTQLVRSDIAIVTNNCMEQLIEESDEATAYKTREKIRTAFSGMIEDLVSKGKSKNGSDEDGNYFMYQAFGKVLISIAVTGFDMIGVMGLIATYLQTICGPTNFMGEIDDGTDPKTLGLTMIQRAFKNSTMSWKRKGDGAVIVDFKSTDTKDVTVNIMSGGDKIDEVDVKAGGSAQWLSNVTRLAGRTLYMDRWRPGFLGLPGTGGGSLLLWVPHASEGGHLELQSIKTGFLSSWVVRKSPVFSTVWGSKPRQPILVQPVVTLEKGSRILPNPSEEPGEEEGMEKVQVYMDKWAKDLEKFPVLQQAQDATGVEKLYLVAGGAALVLLLLLVGFGAGLICNLVGFVYPAYCSFKAIETDDKKDDVQWLTYWVVYACFNLVEIFADFLLYWIPFYYAFKLGFLLWLFMPSTLGASFLYMHFLAPFLKSQESRIDRAMKEAVSSSGAVISDISGVARDIGKDVTKAVASKIVDNASQ</sequence>
<feature type="signal peptide" evidence="8">
    <location>
        <begin position="1"/>
        <end position="22"/>
    </location>
</feature>
<dbReference type="InterPro" id="IPR004345">
    <property type="entry name" value="TB2_DP1_HVA22"/>
</dbReference>
<name>W2YEI6_PHYNI</name>
<feature type="compositionally biased region" description="Polar residues" evidence="6">
    <location>
        <begin position="34"/>
        <end position="43"/>
    </location>
</feature>